<evidence type="ECO:0000256" key="4">
    <source>
        <dbReference type="ARBA" id="ARBA00022989"/>
    </source>
</evidence>
<dbReference type="GO" id="GO:0022857">
    <property type="term" value="F:transmembrane transporter activity"/>
    <property type="evidence" value="ECO:0007669"/>
    <property type="project" value="InterPro"/>
</dbReference>
<dbReference type="PANTHER" id="PTHR23501:SF195">
    <property type="entry name" value="PEP5"/>
    <property type="match status" value="1"/>
</dbReference>
<keyword evidence="2" id="KW-0813">Transport</keyword>
<evidence type="ECO:0000313" key="8">
    <source>
        <dbReference type="Proteomes" id="UP000053789"/>
    </source>
</evidence>
<evidence type="ECO:0000313" key="7">
    <source>
        <dbReference type="EMBL" id="KIW95462.1"/>
    </source>
</evidence>
<feature type="transmembrane region" description="Helical" evidence="6">
    <location>
        <begin position="555"/>
        <end position="573"/>
    </location>
</feature>
<feature type="transmembrane region" description="Helical" evidence="6">
    <location>
        <begin position="292"/>
        <end position="311"/>
    </location>
</feature>
<sequence>MAAEFEHKHGREDDAMTRSSALKIDELPTAPTHLERIDIAEANLVYDDVEHEPELHLRTWIALVAMFLLNYVIVFALLSPPAVLSYIGTSLHNTRSETWVVNSLSLPQAVLSPLLSSVSDVFQVRKSLLVSTLTISFIGAGVCPGSQTMYRLIGGHIMIAIGFSCTPLAYAIPSEILPRRWRPIGQVWVNIAAALATCTGPLIIGALTKANPEKGWRRFYWIQMALWGAAGLGILAGYRPPKRHTRLDHLSFAQKLTYLDLPGFGLLGGGLTLFLVGLNLGGGMYAWSDARVLATLTVGIVVLLCFGIYEWKGTKTGILHHDLFRGRAGAGRTFAVCVGLIFAEGILLFSYVIFYPILVQSLFDRDPFMVVIREQPYWIACLLSTGIWGIISTKFKTVKAPLAAGFIIFTGGIVGLATVQPSESTNSLIFAGLAGVGFGSLIILIVAGVQLSSPHYLIATATAVTVSSRAVAASVFTAIYAAAFSDRLKEKLPAYVAKAAFEAGLPQTSIEAFVKALAAGNVSFLPKITGVSPVVVAAGLAALKQAYADSIRVVYIIAAPFGMLAIIGCWFLGDLSATMNYRVDAPVEVLTVKKHDSDKVGA</sequence>
<keyword evidence="3 6" id="KW-0812">Transmembrane</keyword>
<evidence type="ECO:0000256" key="3">
    <source>
        <dbReference type="ARBA" id="ARBA00022692"/>
    </source>
</evidence>
<comment type="subcellular location">
    <subcellularLocation>
        <location evidence="1">Membrane</location>
        <topology evidence="1">Multi-pass membrane protein</topology>
    </subcellularLocation>
</comment>
<dbReference type="PANTHER" id="PTHR23501">
    <property type="entry name" value="MAJOR FACILITATOR SUPERFAMILY"/>
    <property type="match status" value="1"/>
</dbReference>
<feature type="transmembrane region" description="Helical" evidence="6">
    <location>
        <begin position="259"/>
        <end position="280"/>
    </location>
</feature>
<reference evidence="7" key="1">
    <citation type="submission" date="2015-01" db="EMBL/GenBank/DDBJ databases">
        <title>The Genome Sequence of Cladophialophora bantiana CBS 173.52.</title>
        <authorList>
            <consortium name="The Broad Institute Genomics Platform"/>
            <person name="Cuomo C."/>
            <person name="de Hoog S."/>
            <person name="Gorbushina A."/>
            <person name="Stielow B."/>
            <person name="Teixiera M."/>
            <person name="Abouelleil A."/>
            <person name="Chapman S.B."/>
            <person name="Priest M."/>
            <person name="Young S.K."/>
            <person name="Wortman J."/>
            <person name="Nusbaum C."/>
            <person name="Birren B."/>
        </authorList>
    </citation>
    <scope>NUCLEOTIDE SEQUENCE [LARGE SCALE GENOMIC DNA]</scope>
    <source>
        <strain evidence="7">CBS 173.52</strain>
    </source>
</reference>
<gene>
    <name evidence="7" type="ORF">Z519_04047</name>
</gene>
<dbReference type="SUPFAM" id="SSF103473">
    <property type="entry name" value="MFS general substrate transporter"/>
    <property type="match status" value="1"/>
</dbReference>
<feature type="transmembrane region" description="Helical" evidence="6">
    <location>
        <begin position="402"/>
        <end position="422"/>
    </location>
</feature>
<feature type="transmembrane region" description="Helical" evidence="6">
    <location>
        <begin position="153"/>
        <end position="172"/>
    </location>
</feature>
<dbReference type="EMBL" id="KN846984">
    <property type="protein sequence ID" value="KIW95462.1"/>
    <property type="molecule type" value="Genomic_DNA"/>
</dbReference>
<evidence type="ECO:0008006" key="9">
    <source>
        <dbReference type="Google" id="ProtNLM"/>
    </source>
</evidence>
<feature type="transmembrane region" description="Helical" evidence="6">
    <location>
        <begin position="456"/>
        <end position="483"/>
    </location>
</feature>
<feature type="transmembrane region" description="Helical" evidence="6">
    <location>
        <begin position="128"/>
        <end position="147"/>
    </location>
</feature>
<name>A0A0D2GA65_CLAB1</name>
<evidence type="ECO:0000256" key="2">
    <source>
        <dbReference type="ARBA" id="ARBA00022448"/>
    </source>
</evidence>
<evidence type="ECO:0000256" key="5">
    <source>
        <dbReference type="ARBA" id="ARBA00023136"/>
    </source>
</evidence>
<dbReference type="GO" id="GO:0005886">
    <property type="term" value="C:plasma membrane"/>
    <property type="evidence" value="ECO:0007669"/>
    <property type="project" value="TreeGrafter"/>
</dbReference>
<evidence type="ECO:0000256" key="6">
    <source>
        <dbReference type="SAM" id="Phobius"/>
    </source>
</evidence>
<keyword evidence="5 6" id="KW-0472">Membrane</keyword>
<organism evidence="7 8">
    <name type="scientific">Cladophialophora bantiana (strain ATCC 10958 / CBS 173.52 / CDC B-1940 / NIH 8579)</name>
    <name type="common">Xylohypha bantiana</name>
    <dbReference type="NCBI Taxonomy" id="1442370"/>
    <lineage>
        <taxon>Eukaryota</taxon>
        <taxon>Fungi</taxon>
        <taxon>Dikarya</taxon>
        <taxon>Ascomycota</taxon>
        <taxon>Pezizomycotina</taxon>
        <taxon>Eurotiomycetes</taxon>
        <taxon>Chaetothyriomycetidae</taxon>
        <taxon>Chaetothyriales</taxon>
        <taxon>Herpotrichiellaceae</taxon>
        <taxon>Cladophialophora</taxon>
    </lineage>
</organism>
<accession>A0A0D2GA65</accession>
<feature type="transmembrane region" description="Helical" evidence="6">
    <location>
        <begin position="332"/>
        <end position="357"/>
    </location>
</feature>
<dbReference type="Gene3D" id="1.20.1250.20">
    <property type="entry name" value="MFS general substrate transporter like domains"/>
    <property type="match status" value="1"/>
</dbReference>
<proteinExistence type="predicted"/>
<dbReference type="AlphaFoldDB" id="A0A0D2GA65"/>
<evidence type="ECO:0000256" key="1">
    <source>
        <dbReference type="ARBA" id="ARBA00004141"/>
    </source>
</evidence>
<feature type="transmembrane region" description="Helical" evidence="6">
    <location>
        <begin position="524"/>
        <end position="543"/>
    </location>
</feature>
<feature type="transmembrane region" description="Helical" evidence="6">
    <location>
        <begin position="60"/>
        <end position="79"/>
    </location>
</feature>
<dbReference type="OrthoDB" id="2587356at2759"/>
<dbReference type="HOGENOM" id="CLU_000960_25_1_1"/>
<keyword evidence="8" id="KW-1185">Reference proteome</keyword>
<dbReference type="GeneID" id="27696975"/>
<feature type="transmembrane region" description="Helical" evidence="6">
    <location>
        <begin position="184"/>
        <end position="207"/>
    </location>
</feature>
<keyword evidence="4 6" id="KW-1133">Transmembrane helix</keyword>
<feature type="transmembrane region" description="Helical" evidence="6">
    <location>
        <begin position="428"/>
        <end position="449"/>
    </location>
</feature>
<dbReference type="Pfam" id="PF06609">
    <property type="entry name" value="TRI12"/>
    <property type="match status" value="1"/>
</dbReference>
<feature type="transmembrane region" description="Helical" evidence="6">
    <location>
        <begin position="219"/>
        <end position="238"/>
    </location>
</feature>
<dbReference type="Proteomes" id="UP000053789">
    <property type="component" value="Unassembled WGS sequence"/>
</dbReference>
<dbReference type="VEuPathDB" id="FungiDB:Z519_04047"/>
<dbReference type="InterPro" id="IPR010573">
    <property type="entry name" value="MFS_Str1/Tri12-like"/>
</dbReference>
<protein>
    <recommendedName>
        <fullName evidence="9">Major facilitator superfamily (MFS) profile domain-containing protein</fullName>
    </recommendedName>
</protein>
<dbReference type="InterPro" id="IPR036259">
    <property type="entry name" value="MFS_trans_sf"/>
</dbReference>
<dbReference type="RefSeq" id="XP_016622131.1">
    <property type="nucleotide sequence ID" value="XM_016761793.1"/>
</dbReference>
<feature type="transmembrane region" description="Helical" evidence="6">
    <location>
        <begin position="377"/>
        <end position="395"/>
    </location>
</feature>